<reference evidence="2" key="2">
    <citation type="submission" date="2020-09" db="EMBL/GenBank/DDBJ databases">
        <authorList>
            <person name="Sun Q."/>
            <person name="Zhou Y."/>
        </authorList>
    </citation>
    <scope>NUCLEOTIDE SEQUENCE</scope>
    <source>
        <strain evidence="2">CGMCC 1.10998</strain>
    </source>
</reference>
<keyword evidence="1" id="KW-0472">Membrane</keyword>
<comment type="caution">
    <text evidence="2">The sequence shown here is derived from an EMBL/GenBank/DDBJ whole genome shotgun (WGS) entry which is preliminary data.</text>
</comment>
<accession>A0A916UMX6</accession>
<reference evidence="2" key="1">
    <citation type="journal article" date="2014" name="Int. J. Syst. Evol. Microbiol.">
        <title>Complete genome sequence of Corynebacterium casei LMG S-19264T (=DSM 44701T), isolated from a smear-ripened cheese.</title>
        <authorList>
            <consortium name="US DOE Joint Genome Institute (JGI-PGF)"/>
            <person name="Walter F."/>
            <person name="Albersmeier A."/>
            <person name="Kalinowski J."/>
            <person name="Ruckert C."/>
        </authorList>
    </citation>
    <scope>NUCLEOTIDE SEQUENCE</scope>
    <source>
        <strain evidence="2">CGMCC 1.10998</strain>
    </source>
</reference>
<keyword evidence="3" id="KW-1185">Reference proteome</keyword>
<evidence type="ECO:0000313" key="3">
    <source>
        <dbReference type="Proteomes" id="UP000637423"/>
    </source>
</evidence>
<organism evidence="2 3">
    <name type="scientific">Undibacterium terreum</name>
    <dbReference type="NCBI Taxonomy" id="1224302"/>
    <lineage>
        <taxon>Bacteria</taxon>
        <taxon>Pseudomonadati</taxon>
        <taxon>Pseudomonadota</taxon>
        <taxon>Betaproteobacteria</taxon>
        <taxon>Burkholderiales</taxon>
        <taxon>Oxalobacteraceae</taxon>
        <taxon>Undibacterium</taxon>
    </lineage>
</organism>
<protein>
    <submittedName>
        <fullName evidence="2">Uncharacterized protein</fullName>
    </submittedName>
</protein>
<keyword evidence="1" id="KW-0812">Transmembrane</keyword>
<feature type="transmembrane region" description="Helical" evidence="1">
    <location>
        <begin position="36"/>
        <end position="64"/>
    </location>
</feature>
<dbReference type="EMBL" id="BMED01000002">
    <property type="protein sequence ID" value="GGC76805.1"/>
    <property type="molecule type" value="Genomic_DNA"/>
</dbReference>
<keyword evidence="1" id="KW-1133">Transmembrane helix</keyword>
<name>A0A916UMX6_9BURK</name>
<sequence length="86" mass="9439">MTFSKSNSLYTPFRHRPICLKTAGAKLGTPSLNCRFIAPVLPIFVHIMSLKFALAIAAIATFFISRGMLKNPASAQKRIGSNELED</sequence>
<proteinExistence type="predicted"/>
<gene>
    <name evidence="2" type="ORF">GCM10011396_25010</name>
</gene>
<dbReference type="Proteomes" id="UP000637423">
    <property type="component" value="Unassembled WGS sequence"/>
</dbReference>
<dbReference type="AlphaFoldDB" id="A0A916UMX6"/>
<evidence type="ECO:0000313" key="2">
    <source>
        <dbReference type="EMBL" id="GGC76805.1"/>
    </source>
</evidence>
<evidence type="ECO:0000256" key="1">
    <source>
        <dbReference type="SAM" id="Phobius"/>
    </source>
</evidence>